<feature type="transmembrane region" description="Helical" evidence="7">
    <location>
        <begin position="233"/>
        <end position="257"/>
    </location>
</feature>
<dbReference type="Pfam" id="PF04144">
    <property type="entry name" value="SCAMP"/>
    <property type="match status" value="1"/>
</dbReference>
<keyword evidence="9" id="KW-1185">Reference proteome</keyword>
<dbReference type="AlphaFoldDB" id="A0A2T9YZK3"/>
<evidence type="ECO:0000256" key="1">
    <source>
        <dbReference type="ARBA" id="ARBA00004141"/>
    </source>
</evidence>
<keyword evidence="4 7" id="KW-0472">Membrane</keyword>
<feature type="transmembrane region" description="Helical" evidence="7">
    <location>
        <begin position="203"/>
        <end position="221"/>
    </location>
</feature>
<evidence type="ECO:0000256" key="4">
    <source>
        <dbReference type="ARBA" id="ARBA00023136"/>
    </source>
</evidence>
<feature type="region of interest" description="Disordered" evidence="6">
    <location>
        <begin position="59"/>
        <end position="82"/>
    </location>
</feature>
<comment type="subcellular location">
    <subcellularLocation>
        <location evidence="1">Membrane</location>
        <topology evidence="1">Multi-pass membrane protein</topology>
    </subcellularLocation>
</comment>
<feature type="region of interest" description="Disordered" evidence="6">
    <location>
        <begin position="1"/>
        <end position="21"/>
    </location>
</feature>
<feature type="coiled-coil region" evidence="5">
    <location>
        <begin position="89"/>
        <end position="123"/>
    </location>
</feature>
<evidence type="ECO:0000256" key="6">
    <source>
        <dbReference type="SAM" id="MobiDB-lite"/>
    </source>
</evidence>
<dbReference type="EMBL" id="MBFR01000008">
    <property type="protein sequence ID" value="PVU97724.1"/>
    <property type="molecule type" value="Genomic_DNA"/>
</dbReference>
<dbReference type="InterPro" id="IPR007273">
    <property type="entry name" value="SCAMP"/>
</dbReference>
<evidence type="ECO:0000256" key="3">
    <source>
        <dbReference type="ARBA" id="ARBA00022989"/>
    </source>
</evidence>
<dbReference type="PANTHER" id="PTHR10687">
    <property type="entry name" value="SECRETORY CARRIER-ASSOCIATED MEMBRANE PROTEIN SCAMP"/>
    <property type="match status" value="1"/>
</dbReference>
<feature type="compositionally biased region" description="Polar residues" evidence="6">
    <location>
        <begin position="65"/>
        <end position="74"/>
    </location>
</feature>
<sequence>MDQTNQNPFRENLPQTHTSERNYSSANVEVDYNNNQEFNSPSFLNTPLIAMPEPRLNSHELTDFKSGSFQNNPSAPNPATVDGEALEYKINLDKRERDLRERERNLEAQARVLEEQRIQLQERADHISAIPSGFRPANNFPFFYPIMYHNIQDEIGSTDQKAVQLLYKEWLSLLVALLFNFITALVCMLTFDNKTSNAGDSFGGSLIYCFTIPICSFFLWYRPVYNAYMKDSALFFVIFFIFNGFHVLFSFYMSVGIPQSGSSALIYLIRSISAGHIIGIIFTSITTVLWFAHSFYALSLFKKTYSHYKNRGHSFSEAKSQAYVGFASNATVQSAAVNMATR</sequence>
<evidence type="ECO:0000313" key="8">
    <source>
        <dbReference type="EMBL" id="PVU97724.1"/>
    </source>
</evidence>
<accession>A0A2T9YZK3</accession>
<feature type="transmembrane region" description="Helical" evidence="7">
    <location>
        <begin position="277"/>
        <end position="301"/>
    </location>
</feature>
<organism evidence="8 9">
    <name type="scientific">Smittium simulii</name>
    <dbReference type="NCBI Taxonomy" id="133385"/>
    <lineage>
        <taxon>Eukaryota</taxon>
        <taxon>Fungi</taxon>
        <taxon>Fungi incertae sedis</taxon>
        <taxon>Zoopagomycota</taxon>
        <taxon>Kickxellomycotina</taxon>
        <taxon>Harpellomycetes</taxon>
        <taxon>Harpellales</taxon>
        <taxon>Legeriomycetaceae</taxon>
        <taxon>Smittium</taxon>
    </lineage>
</organism>
<dbReference type="GO" id="GO:0015031">
    <property type="term" value="P:protein transport"/>
    <property type="evidence" value="ECO:0007669"/>
    <property type="project" value="InterPro"/>
</dbReference>
<evidence type="ECO:0000313" key="9">
    <source>
        <dbReference type="Proteomes" id="UP000245383"/>
    </source>
</evidence>
<reference evidence="8 9" key="1">
    <citation type="journal article" date="2018" name="MBio">
        <title>Comparative Genomics Reveals the Core Gene Toolbox for the Fungus-Insect Symbiosis.</title>
        <authorList>
            <person name="Wang Y."/>
            <person name="Stata M."/>
            <person name="Wang W."/>
            <person name="Stajich J.E."/>
            <person name="White M.M."/>
            <person name="Moncalvo J.M."/>
        </authorList>
    </citation>
    <scope>NUCLEOTIDE SEQUENCE [LARGE SCALE GENOMIC DNA]</scope>
    <source>
        <strain evidence="8 9">SWE-8-4</strain>
    </source>
</reference>
<gene>
    <name evidence="8" type="ORF">BB561_000423</name>
</gene>
<dbReference type="OrthoDB" id="242866at2759"/>
<evidence type="ECO:0000256" key="7">
    <source>
        <dbReference type="SAM" id="Phobius"/>
    </source>
</evidence>
<evidence type="ECO:0000256" key="2">
    <source>
        <dbReference type="ARBA" id="ARBA00022692"/>
    </source>
</evidence>
<dbReference type="GO" id="GO:0055038">
    <property type="term" value="C:recycling endosome membrane"/>
    <property type="evidence" value="ECO:0007669"/>
    <property type="project" value="TreeGrafter"/>
</dbReference>
<feature type="transmembrane region" description="Helical" evidence="7">
    <location>
        <begin position="170"/>
        <end position="191"/>
    </location>
</feature>
<keyword evidence="2 7" id="KW-0812">Transmembrane</keyword>
<protein>
    <recommendedName>
        <fullName evidence="10">Scamp-domain-containing protein</fullName>
    </recommendedName>
</protein>
<dbReference type="PANTHER" id="PTHR10687:SF90">
    <property type="entry name" value="SECRETORY CARRIER MEMBRANE PROTEIN"/>
    <property type="match status" value="1"/>
</dbReference>
<evidence type="ECO:0008006" key="10">
    <source>
        <dbReference type="Google" id="ProtNLM"/>
    </source>
</evidence>
<keyword evidence="5" id="KW-0175">Coiled coil</keyword>
<name>A0A2T9YZK3_9FUNG</name>
<dbReference type="STRING" id="133385.A0A2T9YZK3"/>
<evidence type="ECO:0000256" key="5">
    <source>
        <dbReference type="SAM" id="Coils"/>
    </source>
</evidence>
<dbReference type="GO" id="GO:0032588">
    <property type="term" value="C:trans-Golgi network membrane"/>
    <property type="evidence" value="ECO:0007669"/>
    <property type="project" value="TreeGrafter"/>
</dbReference>
<proteinExistence type="predicted"/>
<keyword evidence="3 7" id="KW-1133">Transmembrane helix</keyword>
<dbReference type="Proteomes" id="UP000245383">
    <property type="component" value="Unassembled WGS sequence"/>
</dbReference>
<comment type="caution">
    <text evidence="8">The sequence shown here is derived from an EMBL/GenBank/DDBJ whole genome shotgun (WGS) entry which is preliminary data.</text>
</comment>